<keyword evidence="2" id="KW-1185">Reference proteome</keyword>
<reference evidence="3" key="1">
    <citation type="submission" date="2022-11" db="UniProtKB">
        <authorList>
            <consortium name="WormBaseParasite"/>
        </authorList>
    </citation>
    <scope>IDENTIFICATION</scope>
</reference>
<evidence type="ECO:0000259" key="1">
    <source>
        <dbReference type="Pfam" id="PF02931"/>
    </source>
</evidence>
<organism evidence="2 3">
    <name type="scientific">Parascaris equorum</name>
    <name type="common">Equine roundworm</name>
    <dbReference type="NCBI Taxonomy" id="6256"/>
    <lineage>
        <taxon>Eukaryota</taxon>
        <taxon>Metazoa</taxon>
        <taxon>Ecdysozoa</taxon>
        <taxon>Nematoda</taxon>
        <taxon>Chromadorea</taxon>
        <taxon>Rhabditida</taxon>
        <taxon>Spirurina</taxon>
        <taxon>Ascaridomorpha</taxon>
        <taxon>Ascaridoidea</taxon>
        <taxon>Ascarididae</taxon>
        <taxon>Parascaris</taxon>
    </lineage>
</organism>
<name>A0A914R5Y1_PAREQ</name>
<dbReference type="GO" id="GO:0005230">
    <property type="term" value="F:extracellular ligand-gated monoatomic ion channel activity"/>
    <property type="evidence" value="ECO:0007669"/>
    <property type="project" value="InterPro"/>
</dbReference>
<protein>
    <submittedName>
        <fullName evidence="3">Neurotransmitter-gated ion-channel ligand-binding domain-containing protein</fullName>
    </submittedName>
</protein>
<evidence type="ECO:0000313" key="2">
    <source>
        <dbReference type="Proteomes" id="UP000887564"/>
    </source>
</evidence>
<accession>A0A914R5Y1</accession>
<dbReference type="WBParaSite" id="PEQ_0000167301-mRNA-1">
    <property type="protein sequence ID" value="PEQ_0000167301-mRNA-1"/>
    <property type="gene ID" value="PEQ_0000167301"/>
</dbReference>
<evidence type="ECO:0000313" key="3">
    <source>
        <dbReference type="WBParaSite" id="PEQ_0000167301-mRNA-1"/>
    </source>
</evidence>
<dbReference type="AlphaFoldDB" id="A0A914R5Y1"/>
<sequence length="100" mass="11581">MKWDPNEYGGITDIRFASSSNDLWRPDVLLFNSADDKFDANFPYGSWTYTGRLLDLHIDDPGVNEKDQMDLKYYLPNGEWDLLAYACLNTLPLRAARMIQ</sequence>
<proteinExistence type="predicted"/>
<feature type="domain" description="Neurotransmitter-gated ion-channel ligand-binding" evidence="1">
    <location>
        <begin position="1"/>
        <end position="41"/>
    </location>
</feature>
<dbReference type="SUPFAM" id="SSF63712">
    <property type="entry name" value="Nicotinic receptor ligand binding domain-like"/>
    <property type="match status" value="1"/>
</dbReference>
<dbReference type="Proteomes" id="UP000887564">
    <property type="component" value="Unplaced"/>
</dbReference>
<dbReference type="Gene3D" id="2.70.170.10">
    <property type="entry name" value="Neurotransmitter-gated ion-channel ligand-binding domain"/>
    <property type="match status" value="2"/>
</dbReference>
<dbReference type="Pfam" id="PF02931">
    <property type="entry name" value="Neur_chan_LBD"/>
    <property type="match status" value="1"/>
</dbReference>
<dbReference type="InterPro" id="IPR006202">
    <property type="entry name" value="Neur_chan_lig-bd"/>
</dbReference>
<dbReference type="GO" id="GO:0016020">
    <property type="term" value="C:membrane"/>
    <property type="evidence" value="ECO:0007669"/>
    <property type="project" value="InterPro"/>
</dbReference>
<dbReference type="InterPro" id="IPR036734">
    <property type="entry name" value="Neur_chan_lig-bd_sf"/>
</dbReference>